<evidence type="ECO:0000313" key="3">
    <source>
        <dbReference type="Proteomes" id="UP001049518"/>
    </source>
</evidence>
<organism evidence="2 3">
    <name type="scientific">Actinomadura graeca</name>
    <dbReference type="NCBI Taxonomy" id="2750812"/>
    <lineage>
        <taxon>Bacteria</taxon>
        <taxon>Bacillati</taxon>
        <taxon>Actinomycetota</taxon>
        <taxon>Actinomycetes</taxon>
        <taxon>Streptosporangiales</taxon>
        <taxon>Thermomonosporaceae</taxon>
        <taxon>Actinomadura</taxon>
    </lineage>
</organism>
<reference evidence="2" key="1">
    <citation type="submission" date="2020-07" db="EMBL/GenBank/DDBJ databases">
        <authorList>
            <person name="Tarantini F.S."/>
            <person name="Hong K.W."/>
            <person name="Chan K.G."/>
        </authorList>
    </citation>
    <scope>NUCLEOTIDE SEQUENCE</scope>
    <source>
        <strain evidence="2">32-07</strain>
    </source>
</reference>
<feature type="signal peptide" evidence="1">
    <location>
        <begin position="1"/>
        <end position="24"/>
    </location>
</feature>
<dbReference type="EMBL" id="CP059572">
    <property type="protein sequence ID" value="QXJ21880.1"/>
    <property type="molecule type" value="Genomic_DNA"/>
</dbReference>
<dbReference type="Proteomes" id="UP001049518">
    <property type="component" value="Chromosome"/>
</dbReference>
<gene>
    <name evidence="2" type="ORF">AGRA3207_002786</name>
</gene>
<feature type="chain" id="PRO_5046091734" evidence="1">
    <location>
        <begin position="25"/>
        <end position="48"/>
    </location>
</feature>
<keyword evidence="3" id="KW-1185">Reference proteome</keyword>
<keyword evidence="1" id="KW-0732">Signal</keyword>
<dbReference type="RefSeq" id="WP_231335062.1">
    <property type="nucleotide sequence ID" value="NZ_CP059572.1"/>
</dbReference>
<proteinExistence type="predicted"/>
<name>A0ABX8QSR2_9ACTN</name>
<evidence type="ECO:0000313" key="2">
    <source>
        <dbReference type="EMBL" id="QXJ21880.1"/>
    </source>
</evidence>
<sequence>MTRLWMWACLLNLHLCPASLAVLADELDRTRREGGGLEIIDEVRSPAP</sequence>
<protein>
    <submittedName>
        <fullName evidence="2">Uncharacterized protein</fullName>
    </submittedName>
</protein>
<accession>A0ABX8QSR2</accession>
<evidence type="ECO:0000256" key="1">
    <source>
        <dbReference type="SAM" id="SignalP"/>
    </source>
</evidence>